<gene>
    <name evidence="2" type="ORF">EHS25_009732</name>
</gene>
<reference evidence="2 3" key="1">
    <citation type="submission" date="2018-11" db="EMBL/GenBank/DDBJ databases">
        <title>Genome sequence of Saitozyma podzolica DSM 27192.</title>
        <authorList>
            <person name="Aliyu H."/>
            <person name="Gorte O."/>
            <person name="Ochsenreither K."/>
        </authorList>
    </citation>
    <scope>NUCLEOTIDE SEQUENCE [LARGE SCALE GENOMIC DNA]</scope>
    <source>
        <strain evidence="2 3">DSM 27192</strain>
    </source>
</reference>
<protein>
    <submittedName>
        <fullName evidence="2">Uncharacterized protein</fullName>
    </submittedName>
</protein>
<name>A0A427YK14_9TREE</name>
<keyword evidence="1" id="KW-0472">Membrane</keyword>
<proteinExistence type="predicted"/>
<feature type="transmembrane region" description="Helical" evidence="1">
    <location>
        <begin position="129"/>
        <end position="149"/>
    </location>
</feature>
<dbReference type="EMBL" id="RSCD01000008">
    <property type="protein sequence ID" value="RSH91433.1"/>
    <property type="molecule type" value="Genomic_DNA"/>
</dbReference>
<keyword evidence="1" id="KW-0812">Transmembrane</keyword>
<sequence length="181" mass="18122">MCVAVGDIQNFQSQLDGISATCGSASSSVSYTSLTGPSAGGSALSTCTSSVITSAPTTNPTAFTVNYQSKFTTVVPPSIVSITPSPARGIGQSSSSTLSSAQAVTSSSAYSGTSKAAGGQTAMMTRSDIIYGLLLGTAGLVLGGAYILAKRRCLDDMTPSSSLTWPAAVANTSGNASDFWF</sequence>
<accession>A0A427YK14</accession>
<evidence type="ECO:0000313" key="3">
    <source>
        <dbReference type="Proteomes" id="UP000279259"/>
    </source>
</evidence>
<evidence type="ECO:0000313" key="2">
    <source>
        <dbReference type="EMBL" id="RSH91433.1"/>
    </source>
</evidence>
<dbReference type="AlphaFoldDB" id="A0A427YK14"/>
<keyword evidence="3" id="KW-1185">Reference proteome</keyword>
<dbReference type="Proteomes" id="UP000279259">
    <property type="component" value="Unassembled WGS sequence"/>
</dbReference>
<evidence type="ECO:0000256" key="1">
    <source>
        <dbReference type="SAM" id="Phobius"/>
    </source>
</evidence>
<keyword evidence="1" id="KW-1133">Transmembrane helix</keyword>
<organism evidence="2 3">
    <name type="scientific">Saitozyma podzolica</name>
    <dbReference type="NCBI Taxonomy" id="1890683"/>
    <lineage>
        <taxon>Eukaryota</taxon>
        <taxon>Fungi</taxon>
        <taxon>Dikarya</taxon>
        <taxon>Basidiomycota</taxon>
        <taxon>Agaricomycotina</taxon>
        <taxon>Tremellomycetes</taxon>
        <taxon>Tremellales</taxon>
        <taxon>Trimorphomycetaceae</taxon>
        <taxon>Saitozyma</taxon>
    </lineage>
</organism>
<comment type="caution">
    <text evidence="2">The sequence shown here is derived from an EMBL/GenBank/DDBJ whole genome shotgun (WGS) entry which is preliminary data.</text>
</comment>